<evidence type="ECO:0000256" key="5">
    <source>
        <dbReference type="PROSITE-ProRule" id="PRU00339"/>
    </source>
</evidence>
<evidence type="ECO:0000259" key="7">
    <source>
        <dbReference type="PROSITE" id="PS51755"/>
    </source>
</evidence>
<proteinExistence type="inferred from homology"/>
<evidence type="ECO:0000256" key="6">
    <source>
        <dbReference type="PROSITE-ProRule" id="PRU01091"/>
    </source>
</evidence>
<dbReference type="SUPFAM" id="SSF52540">
    <property type="entry name" value="P-loop containing nucleoside triphosphate hydrolases"/>
    <property type="match status" value="1"/>
</dbReference>
<dbReference type="InterPro" id="IPR005158">
    <property type="entry name" value="BTAD"/>
</dbReference>
<dbReference type="eggNOG" id="COG3629">
    <property type="taxonomic scope" value="Bacteria"/>
</dbReference>
<keyword evidence="9" id="KW-1185">Reference proteome</keyword>
<dbReference type="InterPro" id="IPR016032">
    <property type="entry name" value="Sig_transdc_resp-reg_C-effctor"/>
</dbReference>
<dbReference type="GO" id="GO:0043531">
    <property type="term" value="F:ADP binding"/>
    <property type="evidence" value="ECO:0007669"/>
    <property type="project" value="InterPro"/>
</dbReference>
<dbReference type="InterPro" id="IPR027417">
    <property type="entry name" value="P-loop_NTPase"/>
</dbReference>
<dbReference type="Gene3D" id="1.25.40.10">
    <property type="entry name" value="Tetratricopeptide repeat domain"/>
    <property type="match status" value="3"/>
</dbReference>
<feature type="DNA-binding region" description="OmpR/PhoB-type" evidence="6">
    <location>
        <begin position="1"/>
        <end position="90"/>
    </location>
</feature>
<dbReference type="EMBL" id="CP001778">
    <property type="protein sequence ID" value="ADD43518.1"/>
    <property type="molecule type" value="Genomic_DNA"/>
</dbReference>
<dbReference type="AlphaFoldDB" id="D3PYT5"/>
<protein>
    <submittedName>
        <fullName evidence="8">Transcriptional regulator, SARP family</fullName>
    </submittedName>
</protein>
<evidence type="ECO:0000256" key="2">
    <source>
        <dbReference type="ARBA" id="ARBA00023015"/>
    </source>
</evidence>
<dbReference type="PANTHER" id="PTHR35807:SF1">
    <property type="entry name" value="TRANSCRIPTIONAL REGULATOR REDD"/>
    <property type="match status" value="1"/>
</dbReference>
<dbReference type="Pfam" id="PF13424">
    <property type="entry name" value="TPR_12"/>
    <property type="match status" value="3"/>
</dbReference>
<organism evidence="8 9">
    <name type="scientific">Stackebrandtia nassauensis (strain DSM 44728 / CIP 108903 / NRRL B-16338 / NBRC 102104 / LLR-40K-21)</name>
    <dbReference type="NCBI Taxonomy" id="446470"/>
    <lineage>
        <taxon>Bacteria</taxon>
        <taxon>Bacillati</taxon>
        <taxon>Actinomycetota</taxon>
        <taxon>Actinomycetes</taxon>
        <taxon>Glycomycetales</taxon>
        <taxon>Glycomycetaceae</taxon>
        <taxon>Stackebrandtia</taxon>
    </lineage>
</organism>
<evidence type="ECO:0000256" key="4">
    <source>
        <dbReference type="ARBA" id="ARBA00023163"/>
    </source>
</evidence>
<dbReference type="RefSeq" id="WP_013019089.1">
    <property type="nucleotide sequence ID" value="NC_013947.1"/>
</dbReference>
<feature type="repeat" description="TPR" evidence="5">
    <location>
        <begin position="834"/>
        <end position="867"/>
    </location>
</feature>
<dbReference type="Pfam" id="PF03704">
    <property type="entry name" value="BTAD"/>
    <property type="match status" value="1"/>
</dbReference>
<keyword evidence="3 6" id="KW-0238">DNA-binding</keyword>
<dbReference type="SUPFAM" id="SSF48452">
    <property type="entry name" value="TPR-like"/>
    <property type="match status" value="3"/>
</dbReference>
<dbReference type="PROSITE" id="PS51755">
    <property type="entry name" value="OMPR_PHOB"/>
    <property type="match status" value="1"/>
</dbReference>
<name>D3PYT5_STANL</name>
<comment type="similarity">
    <text evidence="1">Belongs to the AfsR/DnrI/RedD regulatory family.</text>
</comment>
<dbReference type="eggNOG" id="COG3903">
    <property type="taxonomic scope" value="Bacteria"/>
</dbReference>
<dbReference type="PRINTS" id="PR00364">
    <property type="entry name" value="DISEASERSIST"/>
</dbReference>
<dbReference type="CDD" id="cd15831">
    <property type="entry name" value="BTAD"/>
    <property type="match status" value="1"/>
</dbReference>
<gene>
    <name evidence="8" type="ordered locus">Snas_3863</name>
</gene>
<evidence type="ECO:0000256" key="1">
    <source>
        <dbReference type="ARBA" id="ARBA00005820"/>
    </source>
</evidence>
<dbReference type="Pfam" id="PF00931">
    <property type="entry name" value="NB-ARC"/>
    <property type="match status" value="1"/>
</dbReference>
<dbReference type="GO" id="GO:0000160">
    <property type="term" value="P:phosphorelay signal transduction system"/>
    <property type="evidence" value="ECO:0007669"/>
    <property type="project" value="InterPro"/>
</dbReference>
<evidence type="ECO:0000256" key="3">
    <source>
        <dbReference type="ARBA" id="ARBA00023125"/>
    </source>
</evidence>
<dbReference type="SUPFAM" id="SSF46894">
    <property type="entry name" value="C-terminal effector domain of the bipartite response regulators"/>
    <property type="match status" value="1"/>
</dbReference>
<sequence length="981" mass="108657">MQFSVLGPVSVSTSEGPVTVEAPKQRLLLAHLISRTNHPLPPDSLIELLWSHNPPSSARKALAWHVMQLRNVLGGKERLAWHGNGYVLNTERDEVDAARFEELHRQATAVRDADPRRAAQLLNQALGLWRGTAYGELPESGALLEEANRLNELRLVALEARCDIDLELGRHGDIVPELTGLVADHPFREKFRAALMLALYRCGRQADALRSYREGRTRFAEELGLEPGPSLRQLEQRILNADPGLDAPVAETATIASVVPAQLPADLRSFTGREPEVARLLDLSTVDTNRPGAIVVGALDGMAGIGKTALAVHVAQRLTASYPGGQLFIDLHGFTEGVTPVTPGQALDRMLRTLGVALQQIPPDVDERAALYRSLLADRRMLIVLDNAVNEAQVTPLLPGASGSLVLITSRRRLVGLEGAQYLQLDVLSPDEAVSLLLRLAEISQPSDADRELAAEIVTLCGRLPLAVRIAAAKLRHRRHWSLRTVRDRLLDERDRLHQLELGERSVSAAFTMSYEDIDAEARRVFRLLSLFPGSHFDVLVAAALADRSVAVVEELLDVLIEANLLTVLGPGRFAFHDLLRRFANQAHEAAADYATETAELHSRLLNYYRHAVYSVATTIDPGMVNLAEPPQTALALPELPTTESAHDWYQAEHLNVFAVIDLAPDWGLDEQLCQLVNAVSTVSIIFSHYQWQYDMCERGLQAARRCGDRDCEARLLNHQALALRKLDRVPEAVALHEQSLLLRRELGDRLGEAAILNNLGLIHRRAGALDKAIATYEQALRLGDDARMMSIHALLRSNLAECWIRLERFDAALEQVRLAEPIITELGSERQTARLQHYYGSVYYHLGEYDRALRHFARSLEYCERVMEPYGHASVLNGMANVYRDRGDIPTAVDFHERALLLCRSISDTDLEALILYGLGRTHRAAGHRELALSNLRAAVAAATQTGDAYQLEHANRELADTQAADHPQRLESSDTPAVN</sequence>
<dbReference type="SMART" id="SM00028">
    <property type="entry name" value="TPR"/>
    <property type="match status" value="6"/>
</dbReference>
<dbReference type="STRING" id="446470.Snas_3863"/>
<feature type="domain" description="OmpR/PhoB-type" evidence="7">
    <location>
        <begin position="1"/>
        <end position="90"/>
    </location>
</feature>
<dbReference type="Gene3D" id="1.10.10.10">
    <property type="entry name" value="Winged helix-like DNA-binding domain superfamily/Winged helix DNA-binding domain"/>
    <property type="match status" value="1"/>
</dbReference>
<accession>D3PYT5</accession>
<dbReference type="PROSITE" id="PS50005">
    <property type="entry name" value="TPR"/>
    <property type="match status" value="2"/>
</dbReference>
<dbReference type="Proteomes" id="UP000000844">
    <property type="component" value="Chromosome"/>
</dbReference>
<dbReference type="SMART" id="SM01043">
    <property type="entry name" value="BTAD"/>
    <property type="match status" value="1"/>
</dbReference>
<evidence type="ECO:0000313" key="8">
    <source>
        <dbReference type="EMBL" id="ADD43518.1"/>
    </source>
</evidence>
<dbReference type="InterPro" id="IPR051677">
    <property type="entry name" value="AfsR-DnrI-RedD_regulator"/>
</dbReference>
<keyword evidence="5" id="KW-0802">TPR repeat</keyword>
<dbReference type="KEGG" id="sna:Snas_3863"/>
<dbReference type="InterPro" id="IPR001867">
    <property type="entry name" value="OmpR/PhoB-type_DNA-bd"/>
</dbReference>
<dbReference type="GO" id="GO:0003677">
    <property type="term" value="F:DNA binding"/>
    <property type="evidence" value="ECO:0007669"/>
    <property type="project" value="UniProtKB-UniRule"/>
</dbReference>
<dbReference type="PANTHER" id="PTHR35807">
    <property type="entry name" value="TRANSCRIPTIONAL REGULATOR REDD-RELATED"/>
    <property type="match status" value="1"/>
</dbReference>
<feature type="repeat" description="TPR" evidence="5">
    <location>
        <begin position="754"/>
        <end position="787"/>
    </location>
</feature>
<dbReference type="InterPro" id="IPR002182">
    <property type="entry name" value="NB-ARC"/>
</dbReference>
<reference evidence="8 9" key="1">
    <citation type="journal article" date="2009" name="Stand. Genomic Sci.">
        <title>Complete genome sequence of Stackebrandtia nassauensis type strain (LLR-40K-21).</title>
        <authorList>
            <person name="Munk C."/>
            <person name="Lapidus A."/>
            <person name="Copeland A."/>
            <person name="Jando M."/>
            <person name="Mayilraj S."/>
            <person name="Glavina Del Rio T."/>
            <person name="Nolan M."/>
            <person name="Chen F."/>
            <person name="Lucas S."/>
            <person name="Tice H."/>
            <person name="Cheng J.F."/>
            <person name="Han C."/>
            <person name="Detter J.C."/>
            <person name="Bruce D."/>
            <person name="Goodwin L."/>
            <person name="Chain P."/>
            <person name="Pitluck S."/>
            <person name="Goker M."/>
            <person name="Ovchinikova G."/>
            <person name="Pati A."/>
            <person name="Ivanova N."/>
            <person name="Mavromatis K."/>
            <person name="Chen A."/>
            <person name="Palaniappan K."/>
            <person name="Land M."/>
            <person name="Hauser L."/>
            <person name="Chang Y.J."/>
            <person name="Jeffries C.D."/>
            <person name="Bristow J."/>
            <person name="Eisen J.A."/>
            <person name="Markowitz V."/>
            <person name="Hugenholtz P."/>
            <person name="Kyrpides N.C."/>
            <person name="Klenk H.P."/>
        </authorList>
    </citation>
    <scope>NUCLEOTIDE SEQUENCE [LARGE SCALE GENOMIC DNA]</scope>
    <source>
        <strain evidence="9">DSM 44728 / CIP 108903 / NRRL B-16338 / NBRC 102104 / LLR-40K-21</strain>
    </source>
</reference>
<evidence type="ECO:0000313" key="9">
    <source>
        <dbReference type="Proteomes" id="UP000000844"/>
    </source>
</evidence>
<dbReference type="InterPro" id="IPR036388">
    <property type="entry name" value="WH-like_DNA-bd_sf"/>
</dbReference>
<dbReference type="InterPro" id="IPR019734">
    <property type="entry name" value="TPR_rpt"/>
</dbReference>
<keyword evidence="4" id="KW-0804">Transcription</keyword>
<dbReference type="InterPro" id="IPR011990">
    <property type="entry name" value="TPR-like_helical_dom_sf"/>
</dbReference>
<dbReference type="GO" id="GO:0006355">
    <property type="term" value="P:regulation of DNA-templated transcription"/>
    <property type="evidence" value="ECO:0007669"/>
    <property type="project" value="InterPro"/>
</dbReference>
<dbReference type="Gene3D" id="3.40.50.300">
    <property type="entry name" value="P-loop containing nucleotide triphosphate hydrolases"/>
    <property type="match status" value="1"/>
</dbReference>
<dbReference type="OrthoDB" id="7628974at2"/>
<keyword evidence="2" id="KW-0805">Transcription regulation</keyword>
<dbReference type="HOGENOM" id="CLU_004665_2_0_11"/>